<keyword evidence="1" id="KW-1133">Transmembrane helix</keyword>
<reference evidence="2 3" key="1">
    <citation type="submission" date="2011-08" db="EMBL/GenBank/DDBJ databases">
        <title>The Genome Sequence of Plasmodium vivax Brazil I.</title>
        <authorList>
            <consortium name="The Broad Institute Genome Sequencing Platform"/>
            <consortium name="The Broad Institute Genome Sequencing Center for Infectious Disease"/>
            <person name="Neafsey D."/>
            <person name="Carlton J."/>
            <person name="Barnwell J."/>
            <person name="Collins W."/>
            <person name="Escalante A."/>
            <person name="Mullikin J."/>
            <person name="Saul A."/>
            <person name="Guigo R."/>
            <person name="Camara F."/>
            <person name="Young S.K."/>
            <person name="Zeng Q."/>
            <person name="Gargeya S."/>
            <person name="Fitzgerald M."/>
            <person name="Haas B."/>
            <person name="Abouelleil A."/>
            <person name="Alvarado L."/>
            <person name="Arachchi H.M."/>
            <person name="Berlin A."/>
            <person name="Brown A."/>
            <person name="Chapman S.B."/>
            <person name="Chen Z."/>
            <person name="Dunbar C."/>
            <person name="Freedman E."/>
            <person name="Gearin G."/>
            <person name="Gellesch M."/>
            <person name="Goldberg J."/>
            <person name="Griggs A."/>
            <person name="Gujja S."/>
            <person name="Heiman D."/>
            <person name="Howarth C."/>
            <person name="Larson L."/>
            <person name="Lui A."/>
            <person name="MacDonald P.J.P."/>
            <person name="Montmayeur A."/>
            <person name="Murphy C."/>
            <person name="Neiman D."/>
            <person name="Pearson M."/>
            <person name="Priest M."/>
            <person name="Roberts A."/>
            <person name="Saif S."/>
            <person name="Shea T."/>
            <person name="Shenoy N."/>
            <person name="Sisk P."/>
            <person name="Stolte C."/>
            <person name="Sykes S."/>
            <person name="Wortman J."/>
            <person name="Nusbaum C."/>
            <person name="Birren B."/>
        </authorList>
    </citation>
    <scope>NUCLEOTIDE SEQUENCE [LARGE SCALE GENOMIC DNA]</scope>
    <source>
        <strain evidence="2 3">Brazil I</strain>
    </source>
</reference>
<keyword evidence="1" id="KW-0472">Membrane</keyword>
<dbReference type="EMBL" id="KQ234756">
    <property type="protein sequence ID" value="KMZ88700.1"/>
    <property type="molecule type" value="Genomic_DNA"/>
</dbReference>
<evidence type="ECO:0000256" key="1">
    <source>
        <dbReference type="SAM" id="Phobius"/>
    </source>
</evidence>
<accession>A0A0J9SZW2</accession>
<evidence type="ECO:0000313" key="2">
    <source>
        <dbReference type="EMBL" id="KMZ88700.1"/>
    </source>
</evidence>
<feature type="transmembrane region" description="Helical" evidence="1">
    <location>
        <begin position="18"/>
        <end position="37"/>
    </location>
</feature>
<feature type="transmembrane region" description="Helical" evidence="1">
    <location>
        <begin position="167"/>
        <end position="187"/>
    </location>
</feature>
<proteinExistence type="predicted"/>
<name>A0A0J9SZW2_PLAV1</name>
<evidence type="ECO:0008006" key="4">
    <source>
        <dbReference type="Google" id="ProtNLM"/>
    </source>
</evidence>
<dbReference type="Proteomes" id="UP000053327">
    <property type="component" value="Unassembled WGS sequence"/>
</dbReference>
<dbReference type="InterPro" id="IPR022139">
    <property type="entry name" value="Fam-L/Fam-M-like_plasmodium"/>
</dbReference>
<feature type="transmembrane region" description="Helical" evidence="1">
    <location>
        <begin position="238"/>
        <end position="257"/>
    </location>
</feature>
<organism evidence="2 3">
    <name type="scientific">Plasmodium vivax (strain Brazil I)</name>
    <dbReference type="NCBI Taxonomy" id="1033975"/>
    <lineage>
        <taxon>Eukaryota</taxon>
        <taxon>Sar</taxon>
        <taxon>Alveolata</taxon>
        <taxon>Apicomplexa</taxon>
        <taxon>Aconoidasida</taxon>
        <taxon>Haemosporida</taxon>
        <taxon>Plasmodiidae</taxon>
        <taxon>Plasmodium</taxon>
        <taxon>Plasmodium (Plasmodium)</taxon>
    </lineage>
</organism>
<sequence>MIQLGNNNLGKNVNFRLFLKKFTFIFLIWTCFSYNYVGKFPKSLGNIQEQDKAWNINFNRLLANHEQKRELERKRFREKLPDRRPYKEKRNVTDNISAYSHVKNIGSNYFDIYVKNYKNRYMKKKGISKLDCYYENKVFKKLCHFDDITANMKNDRKSLKNFLFKKYGLKIILFVLLPAIGFIYPTVFGISENYPGIVGKCNDNNHNTGNHHTENGNCGYRWLHINNVLIEKVGHFNAIFSFIMSIIFLLISIYILVKIIKYEKITAGKYKMSVR</sequence>
<dbReference type="Pfam" id="PF12420">
    <property type="entry name" value="DUF3671"/>
    <property type="match status" value="1"/>
</dbReference>
<dbReference type="AlphaFoldDB" id="A0A0J9SZW2"/>
<gene>
    <name evidence="2" type="ORF">PVBG_05556</name>
</gene>
<dbReference type="OrthoDB" id="10437738at2759"/>
<evidence type="ECO:0000313" key="3">
    <source>
        <dbReference type="Proteomes" id="UP000053327"/>
    </source>
</evidence>
<keyword evidence="1" id="KW-0812">Transmembrane</keyword>
<protein>
    <recommendedName>
        <fullName evidence="4">Variable surface protein Vir35</fullName>
    </recommendedName>
</protein>